<dbReference type="Proteomes" id="UP001305414">
    <property type="component" value="Unassembled WGS sequence"/>
</dbReference>
<sequence length="217" mass="24237">MATCRRLKRLTLYVSIWASLSYWVSGNGYDELSQLEMGPICLSSGSSYEEDCREYERNSRSGLARRSPPIYVNFNLKFSLRLRSSLITRHKKAAIRKRSTATEVIKFGAYIEAYCLLQKEREDPGFLTSNGDEFLETVQKEYNLSPTVNVAVIDLGFILTLSNATRLAAPLSYHPSQERACGGSPISASITAEHNGVNYKSLSECDKSVILTKSLAK</sequence>
<accession>A0AAN7UKG1</accession>
<organism evidence="2 3">
    <name type="scientific">Xylaria bambusicola</name>
    <dbReference type="NCBI Taxonomy" id="326684"/>
    <lineage>
        <taxon>Eukaryota</taxon>
        <taxon>Fungi</taxon>
        <taxon>Dikarya</taxon>
        <taxon>Ascomycota</taxon>
        <taxon>Pezizomycotina</taxon>
        <taxon>Sordariomycetes</taxon>
        <taxon>Xylariomycetidae</taxon>
        <taxon>Xylariales</taxon>
        <taxon>Xylariaceae</taxon>
        <taxon>Xylaria</taxon>
    </lineage>
</organism>
<evidence type="ECO:0000313" key="2">
    <source>
        <dbReference type="EMBL" id="KAK5630222.1"/>
    </source>
</evidence>
<feature type="signal peptide" evidence="1">
    <location>
        <begin position="1"/>
        <end position="26"/>
    </location>
</feature>
<keyword evidence="3" id="KW-1185">Reference proteome</keyword>
<comment type="caution">
    <text evidence="2">The sequence shown here is derived from an EMBL/GenBank/DDBJ whole genome shotgun (WGS) entry which is preliminary data.</text>
</comment>
<dbReference type="EMBL" id="JAWHQM010000015">
    <property type="protein sequence ID" value="KAK5630222.1"/>
    <property type="molecule type" value="Genomic_DNA"/>
</dbReference>
<name>A0AAN7UKG1_9PEZI</name>
<keyword evidence="1" id="KW-0732">Signal</keyword>
<dbReference type="AlphaFoldDB" id="A0AAN7UKG1"/>
<protein>
    <submittedName>
        <fullName evidence="2">Uncharacterized protein</fullName>
    </submittedName>
</protein>
<feature type="chain" id="PRO_5043024593" evidence="1">
    <location>
        <begin position="27"/>
        <end position="217"/>
    </location>
</feature>
<reference evidence="2 3" key="1">
    <citation type="submission" date="2023-10" db="EMBL/GenBank/DDBJ databases">
        <title>Draft genome sequence of Xylaria bambusicola isolate GMP-LS, the root and basal stem rot pathogen of sugarcane in Indonesia.</title>
        <authorList>
            <person name="Selvaraj P."/>
            <person name="Muralishankar V."/>
            <person name="Muruganantham S."/>
            <person name="Sp S."/>
            <person name="Haryani S."/>
            <person name="Lau K.J.X."/>
            <person name="Naqvi N.I."/>
        </authorList>
    </citation>
    <scope>NUCLEOTIDE SEQUENCE [LARGE SCALE GENOMIC DNA]</scope>
    <source>
        <strain evidence="2">GMP-LS</strain>
    </source>
</reference>
<gene>
    <name evidence="2" type="ORF">RRF57_005937</name>
</gene>
<evidence type="ECO:0000313" key="3">
    <source>
        <dbReference type="Proteomes" id="UP001305414"/>
    </source>
</evidence>
<evidence type="ECO:0000256" key="1">
    <source>
        <dbReference type="SAM" id="SignalP"/>
    </source>
</evidence>
<proteinExistence type="predicted"/>